<protein>
    <submittedName>
        <fullName evidence="2">Uncharacterized protein</fullName>
    </submittedName>
</protein>
<evidence type="ECO:0000313" key="2">
    <source>
        <dbReference type="EMBL" id="MDO6413388.1"/>
    </source>
</evidence>
<dbReference type="Proteomes" id="UP001169764">
    <property type="component" value="Unassembled WGS sequence"/>
</dbReference>
<keyword evidence="1" id="KW-0732">Signal</keyword>
<proteinExistence type="predicted"/>
<gene>
    <name evidence="2" type="ORF">Q4F19_03240</name>
</gene>
<dbReference type="EMBL" id="JAUOTP010000001">
    <property type="protein sequence ID" value="MDO6413388.1"/>
    <property type="molecule type" value="Genomic_DNA"/>
</dbReference>
<dbReference type="RefSeq" id="WP_303539747.1">
    <property type="nucleotide sequence ID" value="NZ_JAUOTP010000001.1"/>
</dbReference>
<evidence type="ECO:0000313" key="3">
    <source>
        <dbReference type="Proteomes" id="UP001169764"/>
    </source>
</evidence>
<organism evidence="2 3">
    <name type="scientific">Sphingomonas natans</name>
    <dbReference type="NCBI Taxonomy" id="3063330"/>
    <lineage>
        <taxon>Bacteria</taxon>
        <taxon>Pseudomonadati</taxon>
        <taxon>Pseudomonadota</taxon>
        <taxon>Alphaproteobacteria</taxon>
        <taxon>Sphingomonadales</taxon>
        <taxon>Sphingomonadaceae</taxon>
        <taxon>Sphingomonas</taxon>
    </lineage>
</organism>
<comment type="caution">
    <text evidence="2">The sequence shown here is derived from an EMBL/GenBank/DDBJ whole genome shotgun (WGS) entry which is preliminary data.</text>
</comment>
<reference evidence="2" key="1">
    <citation type="submission" date="2023-07" db="EMBL/GenBank/DDBJ databases">
        <authorList>
            <person name="Kim M."/>
        </authorList>
    </citation>
    <scope>NUCLEOTIDE SEQUENCE</scope>
    <source>
        <strain evidence="2">BIUV-7</strain>
    </source>
</reference>
<feature type="chain" id="PRO_5046509603" evidence="1">
    <location>
        <begin position="26"/>
        <end position="136"/>
    </location>
</feature>
<evidence type="ECO:0000256" key="1">
    <source>
        <dbReference type="SAM" id="SignalP"/>
    </source>
</evidence>
<sequence>MSKPILMAALCVVAPLVATLAPAQAPRVSPGTACPAGTRFTTIRHNMIKPGQWAAFEQAVAAHNRWYATHKDKTATKLARVIALGGGGPALSTNEAVTVTVYSGAPQPAHDADWDAFTAKYRASSEVKDEARICMP</sequence>
<name>A0ABT8Y4Z8_9SPHN</name>
<feature type="signal peptide" evidence="1">
    <location>
        <begin position="1"/>
        <end position="25"/>
    </location>
</feature>
<keyword evidence="3" id="KW-1185">Reference proteome</keyword>
<accession>A0ABT8Y4Z8</accession>